<protein>
    <submittedName>
        <fullName evidence="3">Integrase catalytic domain-containing protein</fullName>
    </submittedName>
</protein>
<proteinExistence type="predicted"/>
<organism evidence="2 3">
    <name type="scientific">Caenorhabditis tropicalis</name>
    <dbReference type="NCBI Taxonomy" id="1561998"/>
    <lineage>
        <taxon>Eukaryota</taxon>
        <taxon>Metazoa</taxon>
        <taxon>Ecdysozoa</taxon>
        <taxon>Nematoda</taxon>
        <taxon>Chromadorea</taxon>
        <taxon>Rhabditida</taxon>
        <taxon>Rhabditina</taxon>
        <taxon>Rhabditomorpha</taxon>
        <taxon>Rhabditoidea</taxon>
        <taxon>Rhabditidae</taxon>
        <taxon>Peloderinae</taxon>
        <taxon>Caenorhabditis</taxon>
    </lineage>
</organism>
<feature type="region of interest" description="Disordered" evidence="1">
    <location>
        <begin position="121"/>
        <end position="156"/>
    </location>
</feature>
<evidence type="ECO:0000313" key="3">
    <source>
        <dbReference type="WBParaSite" id="Csp11.Scaffold629.g8328.t1"/>
    </source>
</evidence>
<dbReference type="eggNOG" id="KOG0017">
    <property type="taxonomic scope" value="Eukaryota"/>
</dbReference>
<feature type="compositionally biased region" description="Acidic residues" evidence="1">
    <location>
        <begin position="125"/>
        <end position="137"/>
    </location>
</feature>
<name>A0A1I7UDU7_9PELO</name>
<accession>A0A1I7UDU7</accession>
<feature type="region of interest" description="Disordered" evidence="1">
    <location>
        <begin position="33"/>
        <end position="66"/>
    </location>
</feature>
<sequence length="522" mass="58633">MKQDEERIELLKLRLAERKKELEEAELQRQLEELNEPSALMDAKEQCKSPANNADKNPEKLATSAPNDVESAKFEAMLLNMNAFLNAQAATQAKQQEELIKALSTLHNTTQNTDRKQHNAYNAESNDEEEEQQQQEADDTHQKPYPAASVLPESQSAVRRSHIRIDTLLNLMDKFDGSTDYELFRTQFKSTVLDDKSIDPREQQLTLTNLLKGDALACRRYKSDPVQSVRATLDALDKVYGRDNKEHSLREKLLKLPFHQTDPQRMRLNLASHTSILERLEESGHPVTDMETVWAIGGKLPPKMQSKFAEYVSLRGNEISIEEAVSRITVLIEAGATEKILAAHKPKAAINEIPETYGTINYAVGQNSRAPRAPRVDPNAPLAYDPSLYTKRYKDPATSELLAGYYALGSGPNYDAIGRTFPLPVGVRDGRCHVCNGAHRAIRCTLSSADFRKALTDNHKCHICTGAHPITECRNKNRCIYCSGLHHTGGCTKKEFFRDPKNLPAGCAPITFFRPSRGTRRQ</sequence>
<dbReference type="Proteomes" id="UP000095282">
    <property type="component" value="Unplaced"/>
</dbReference>
<reference evidence="3" key="1">
    <citation type="submission" date="2016-11" db="UniProtKB">
        <authorList>
            <consortium name="WormBaseParasite"/>
        </authorList>
    </citation>
    <scope>IDENTIFICATION</scope>
</reference>
<dbReference type="STRING" id="1561998.A0A1I7UDU7"/>
<evidence type="ECO:0000256" key="1">
    <source>
        <dbReference type="SAM" id="MobiDB-lite"/>
    </source>
</evidence>
<dbReference type="WBParaSite" id="Csp11.Scaffold629.g8328.t1">
    <property type="protein sequence ID" value="Csp11.Scaffold629.g8328.t1"/>
    <property type="gene ID" value="Csp11.Scaffold629.g8328"/>
</dbReference>
<dbReference type="AlphaFoldDB" id="A0A1I7UDU7"/>
<keyword evidence="2" id="KW-1185">Reference proteome</keyword>
<evidence type="ECO:0000313" key="2">
    <source>
        <dbReference type="Proteomes" id="UP000095282"/>
    </source>
</evidence>